<reference evidence="1" key="2">
    <citation type="submission" date="2024-07" db="EMBL/GenBank/DDBJ databases">
        <authorList>
            <person name="Foxall R."/>
        </authorList>
    </citation>
    <scope>NUCLEOTIDE SEQUENCE</scope>
</reference>
<reference evidence="1" key="1">
    <citation type="journal article" date="2024" name="Genome Announc.">
        <title>Genome sequence of H905.</title>
        <authorList>
            <person name="Whistler C."/>
            <person name="Calawa J."/>
        </authorList>
    </citation>
    <scope>NUCLEOTIDE SEQUENCE</scope>
</reference>
<gene>
    <name evidence="1" type="ORF">H905_00009</name>
</gene>
<organism evidence="1">
    <name type="scientific">Aliivibrio phage vB_Alvi_H905</name>
    <dbReference type="NCBI Taxonomy" id="3234039"/>
    <lineage>
        <taxon>Viruses</taxon>
    </lineage>
</organism>
<sequence>MLGNCNTYEQLLGKKMSIIGITPSSDVTENRSGSRRYTPSFELPMVNHAIARRLDAVLSAHNWNKNRFMRKMRIEGKVINRQKLKDGTWKTKTLPPRRASIRIEREQTLDALTRAMIYRADYDPDAPFLFEVKSSVEELARMIGQLHEYAPGYDGETGKYRHGRLACDPVHGAIEDMEAADLIVVVREFDSESKTNKAKRIFFKPNLFKSFGLTMEDTRKMLSTARKWQEKHGLLHSAKKKRQAEVLRQCESDRIATLDRHSLRNLLGRLKREFTGANKHTKQVMDTHHRIKEAVKKVSSTKDDRSTTDIELRNIAMQLPPIQVMTAKNKVKEELGLTRAPDVGVNAQFDSLLLATLKTYI</sequence>
<accession>A0AB39C9N1</accession>
<evidence type="ECO:0000313" key="1">
    <source>
        <dbReference type="EMBL" id="XDJ03427.1"/>
    </source>
</evidence>
<protein>
    <submittedName>
        <fullName evidence="1">Uncharacterized protein</fullName>
    </submittedName>
</protein>
<name>A0AB39C9N1_9VIRU</name>
<dbReference type="EMBL" id="PP986400">
    <property type="protein sequence ID" value="XDJ03427.1"/>
    <property type="molecule type" value="Genomic_DNA"/>
</dbReference>
<proteinExistence type="predicted"/>